<dbReference type="Gene3D" id="1.10.287.950">
    <property type="entry name" value="Methyl-accepting chemotaxis protein"/>
    <property type="match status" value="1"/>
</dbReference>
<comment type="similarity">
    <text evidence="2">Belongs to the methyl-accepting chemotaxis (MCP) protein family.</text>
</comment>
<dbReference type="GO" id="GO:0016020">
    <property type="term" value="C:membrane"/>
    <property type="evidence" value="ECO:0007669"/>
    <property type="project" value="InterPro"/>
</dbReference>
<evidence type="ECO:0000313" key="9">
    <source>
        <dbReference type="Proteomes" id="UP001141183"/>
    </source>
</evidence>
<dbReference type="PROSITE" id="PS50885">
    <property type="entry name" value="HAMP"/>
    <property type="match status" value="1"/>
</dbReference>
<evidence type="ECO:0000256" key="2">
    <source>
        <dbReference type="ARBA" id="ARBA00029447"/>
    </source>
</evidence>
<organism evidence="8 9">
    <name type="scientific">Clostridium tertium</name>
    <dbReference type="NCBI Taxonomy" id="1559"/>
    <lineage>
        <taxon>Bacteria</taxon>
        <taxon>Bacillati</taxon>
        <taxon>Bacillota</taxon>
        <taxon>Clostridia</taxon>
        <taxon>Eubacteriales</taxon>
        <taxon>Clostridiaceae</taxon>
        <taxon>Clostridium</taxon>
    </lineage>
</organism>
<name>A0A9X3XLV3_9CLOT</name>
<comment type="caution">
    <text evidence="8">The sequence shown here is derived from an EMBL/GenBank/DDBJ whole genome shotgun (WGS) entry which is preliminary data.</text>
</comment>
<dbReference type="AlphaFoldDB" id="A0A9X3XLV3"/>
<keyword evidence="4" id="KW-0175">Coiled coil</keyword>
<evidence type="ECO:0000256" key="4">
    <source>
        <dbReference type="SAM" id="Coils"/>
    </source>
</evidence>
<dbReference type="EMBL" id="JAMRYU010000009">
    <property type="protein sequence ID" value="MDC4240434.1"/>
    <property type="molecule type" value="Genomic_DNA"/>
</dbReference>
<protein>
    <submittedName>
        <fullName evidence="8">Methyl-accepting chemotaxis protein</fullName>
    </submittedName>
</protein>
<dbReference type="CDD" id="cd06225">
    <property type="entry name" value="HAMP"/>
    <property type="match status" value="1"/>
</dbReference>
<dbReference type="PANTHER" id="PTHR32089:SF112">
    <property type="entry name" value="LYSOZYME-LIKE PROTEIN-RELATED"/>
    <property type="match status" value="1"/>
</dbReference>
<dbReference type="Proteomes" id="UP001141183">
    <property type="component" value="Unassembled WGS sequence"/>
</dbReference>
<feature type="transmembrane region" description="Helical" evidence="5">
    <location>
        <begin position="38"/>
        <end position="57"/>
    </location>
</feature>
<keyword evidence="9" id="KW-1185">Reference proteome</keyword>
<dbReference type="PROSITE" id="PS50111">
    <property type="entry name" value="CHEMOTAXIS_TRANSDUC_2"/>
    <property type="match status" value="1"/>
</dbReference>
<keyword evidence="5" id="KW-0472">Membrane</keyword>
<keyword evidence="5" id="KW-0812">Transmembrane</keyword>
<dbReference type="InterPro" id="IPR024478">
    <property type="entry name" value="HlyB_4HB_MCP"/>
</dbReference>
<dbReference type="InterPro" id="IPR003660">
    <property type="entry name" value="HAMP_dom"/>
</dbReference>
<evidence type="ECO:0000256" key="3">
    <source>
        <dbReference type="PROSITE-ProRule" id="PRU00284"/>
    </source>
</evidence>
<keyword evidence="1 3" id="KW-0807">Transducer</keyword>
<evidence type="ECO:0000259" key="6">
    <source>
        <dbReference type="PROSITE" id="PS50111"/>
    </source>
</evidence>
<evidence type="ECO:0000259" key="7">
    <source>
        <dbReference type="PROSITE" id="PS50885"/>
    </source>
</evidence>
<dbReference type="SMART" id="SM00283">
    <property type="entry name" value="MA"/>
    <property type="match status" value="1"/>
</dbReference>
<sequence length="599" mass="67963">MKKFFEIKNRNKEKKFKLRKNSKIEKNKRTKNRRAHKISNRLISCFLLIIVLIIFIWRLGLYNMKQINDASEKLYFNNTLGITYINELSENSTYNYLASKQLIISRDDNENKLLMQNIYYNNQRNEQLIKLYSNSITKEEDKERFDEIISSLKELEETTNKIISLVKEKKFTEANDYAYDLDTNRGHFIIKIDRLVELNSKWAQESIISNKAIYNNSLKLTSIVIVISILIILISSARITIRITKSLKKIMALSNRIAKYDLTESIDVAYNDEFGAIGTSLNTAQENLRNIINSFKNSTEMVNNSCENLAISIEEVTAQFDLINESSNDINSTIQETSAITEELSASILEVSSSIDVLSEKANDGNINSEKIQKRSTNIKQNTEYVIDNTSNLYRDVENDIKSSIEKGKIVHEIVNMANSIEEIAEQTNLLALNAAIEAARAGEQGKGFAVVAEEVRTLAEQSRSSVQNVKDTIKQVQISFNNITDSSNKLLQFMNNEIMKEFKGFIKVGDKYEKDGIFIKDMSEDIAAMSEEVSATMNELNDAVHSVASMTQSSSANVNSVKDSINDTTNAIITISETAQNQSQLAQEILDLISQFKL</sequence>
<reference evidence="8" key="1">
    <citation type="submission" date="2022-05" db="EMBL/GenBank/DDBJ databases">
        <title>Draft genome sequence of Clostridium tertium strain CP3 isolated from Peru.</title>
        <authorList>
            <person name="Hurtado R."/>
            <person name="Lima L."/>
            <person name="Sousa T."/>
            <person name="Jaiswal A.K."/>
            <person name="Tiwari S."/>
            <person name="Maturrano L."/>
            <person name="Brenig B."/>
            <person name="Azevedo V."/>
        </authorList>
    </citation>
    <scope>NUCLEOTIDE SEQUENCE</scope>
    <source>
        <strain evidence="8">CP3</strain>
    </source>
</reference>
<dbReference type="InterPro" id="IPR004089">
    <property type="entry name" value="MCPsignal_dom"/>
</dbReference>
<dbReference type="RefSeq" id="WP_272470329.1">
    <property type="nucleotide sequence ID" value="NZ_JAMRYU010000009.1"/>
</dbReference>
<feature type="domain" description="HAMP" evidence="7">
    <location>
        <begin position="241"/>
        <end position="293"/>
    </location>
</feature>
<proteinExistence type="inferred from homology"/>
<dbReference type="Pfam" id="PF00015">
    <property type="entry name" value="MCPsignal"/>
    <property type="match status" value="1"/>
</dbReference>
<dbReference type="PANTHER" id="PTHR32089">
    <property type="entry name" value="METHYL-ACCEPTING CHEMOTAXIS PROTEIN MCPB"/>
    <property type="match status" value="1"/>
</dbReference>
<accession>A0A9X3XLV3</accession>
<evidence type="ECO:0000313" key="8">
    <source>
        <dbReference type="EMBL" id="MDC4240434.1"/>
    </source>
</evidence>
<evidence type="ECO:0000256" key="5">
    <source>
        <dbReference type="SAM" id="Phobius"/>
    </source>
</evidence>
<evidence type="ECO:0000256" key="1">
    <source>
        <dbReference type="ARBA" id="ARBA00023224"/>
    </source>
</evidence>
<dbReference type="GO" id="GO:0007165">
    <property type="term" value="P:signal transduction"/>
    <property type="evidence" value="ECO:0007669"/>
    <property type="project" value="UniProtKB-KW"/>
</dbReference>
<dbReference type="SMART" id="SM00304">
    <property type="entry name" value="HAMP"/>
    <property type="match status" value="1"/>
</dbReference>
<keyword evidence="5" id="KW-1133">Transmembrane helix</keyword>
<feature type="domain" description="Methyl-accepting transducer" evidence="6">
    <location>
        <begin position="305"/>
        <end position="563"/>
    </location>
</feature>
<gene>
    <name evidence="8" type="ORF">NE398_09685</name>
</gene>
<dbReference type="Pfam" id="PF00672">
    <property type="entry name" value="HAMP"/>
    <property type="match status" value="1"/>
</dbReference>
<dbReference type="SUPFAM" id="SSF58104">
    <property type="entry name" value="Methyl-accepting chemotaxis protein (MCP) signaling domain"/>
    <property type="match status" value="1"/>
</dbReference>
<feature type="coiled-coil region" evidence="4">
    <location>
        <begin position="138"/>
        <end position="175"/>
    </location>
</feature>
<dbReference type="Pfam" id="PF12729">
    <property type="entry name" value="4HB_MCP_1"/>
    <property type="match status" value="1"/>
</dbReference>